<evidence type="ECO:0000256" key="1">
    <source>
        <dbReference type="SAM" id="MobiDB-lite"/>
    </source>
</evidence>
<organism evidence="2 3">
    <name type="scientific">Caecibacteroides pullorum</name>
    <dbReference type="NCBI Taxonomy" id="2725562"/>
    <lineage>
        <taxon>Bacteria</taxon>
        <taxon>Pseudomonadati</taxon>
        <taxon>Bacteroidota</taxon>
        <taxon>Bacteroidia</taxon>
        <taxon>Bacteroidales</taxon>
        <taxon>Bacteroidaceae</taxon>
        <taxon>Caecibacteroides</taxon>
    </lineage>
</organism>
<gene>
    <name evidence="2" type="ORF">H6D15_03395</name>
</gene>
<dbReference type="InterPro" id="IPR046228">
    <property type="entry name" value="DUF6261"/>
</dbReference>
<evidence type="ECO:0000313" key="3">
    <source>
        <dbReference type="Proteomes" id="UP000698924"/>
    </source>
</evidence>
<dbReference type="Pfam" id="PF19775">
    <property type="entry name" value="DUF6261"/>
    <property type="match status" value="1"/>
</dbReference>
<keyword evidence="3" id="KW-1185">Reference proteome</keyword>
<feature type="compositionally biased region" description="Polar residues" evidence="1">
    <location>
        <begin position="234"/>
        <end position="246"/>
    </location>
</feature>
<protein>
    <submittedName>
        <fullName evidence="2">Uncharacterized protein</fullName>
    </submittedName>
</protein>
<dbReference type="EMBL" id="JACJMO010000002">
    <property type="protein sequence ID" value="MBM6856650.1"/>
    <property type="molecule type" value="Genomic_DNA"/>
</dbReference>
<comment type="caution">
    <text evidence="2">The sequence shown here is derived from an EMBL/GenBank/DDBJ whole genome shotgun (WGS) entry which is preliminary data.</text>
</comment>
<dbReference type="AlphaFoldDB" id="A0AA41DA86"/>
<sequence>MTQKMKRIALTRLSLGAHYTFHNMFRNLLELLKGVFAPLDAAIEGYTAALQTESRIVVRPTAQVATHRLKEADYRRDRLVGTIFMSVRAHLANPVDRRREAARRLQTALSPFRGLTRRGLYASATGYAHLVELLRSADWAADVATLGLEPEIDALDEANHAFSEAFQIKTNEMKTLVVLSDLHTTDVRLHTDAVYRDIARLLDSLAVVSPTDELTSVITEHNGLADNMRQVIANQGKQRTPAQESPTVDDGKI</sequence>
<evidence type="ECO:0000313" key="2">
    <source>
        <dbReference type="EMBL" id="MBM6856650.1"/>
    </source>
</evidence>
<name>A0AA41DA86_9BACT</name>
<reference evidence="2 3" key="1">
    <citation type="journal article" date="2021" name="Sci. Rep.">
        <title>The distribution of antibiotic resistance genes in chicken gut microbiota commensals.</title>
        <authorList>
            <person name="Juricova H."/>
            <person name="Matiasovicova J."/>
            <person name="Kubasova T."/>
            <person name="Cejkova D."/>
            <person name="Rychlik I."/>
        </authorList>
    </citation>
    <scope>NUCLEOTIDE SEQUENCE [LARGE SCALE GENOMIC DNA]</scope>
    <source>
        <strain evidence="2 3">An421</strain>
    </source>
</reference>
<proteinExistence type="predicted"/>
<dbReference type="Proteomes" id="UP000698924">
    <property type="component" value="Unassembled WGS sequence"/>
</dbReference>
<feature type="region of interest" description="Disordered" evidence="1">
    <location>
        <begin position="234"/>
        <end position="253"/>
    </location>
</feature>
<dbReference type="RefSeq" id="WP_204971113.1">
    <property type="nucleotide sequence ID" value="NZ_JAAZTS010000002.1"/>
</dbReference>
<accession>A0AA41DA86</accession>